<evidence type="ECO:0000256" key="4">
    <source>
        <dbReference type="ARBA" id="ARBA00022597"/>
    </source>
</evidence>
<evidence type="ECO:0000256" key="7">
    <source>
        <dbReference type="PIRSR" id="PIRSR000699-1"/>
    </source>
</evidence>
<evidence type="ECO:0000313" key="11">
    <source>
        <dbReference type="Proteomes" id="UP001142078"/>
    </source>
</evidence>
<evidence type="ECO:0000256" key="1">
    <source>
        <dbReference type="ARBA" id="ARBA00004496"/>
    </source>
</evidence>
<keyword evidence="8" id="KW-0460">Magnesium</keyword>
<dbReference type="PIRSF" id="PIRSF000699">
    <property type="entry name" value="PTS_IILac_III"/>
    <property type="match status" value="1"/>
</dbReference>
<dbReference type="PROSITE" id="PS51095">
    <property type="entry name" value="PTS_EIIA_TYPE_3"/>
    <property type="match status" value="1"/>
</dbReference>
<keyword evidence="2" id="KW-0813">Transport</keyword>
<reference evidence="10" key="1">
    <citation type="submission" date="2022-07" db="EMBL/GenBank/DDBJ databases">
        <title>Enhanced cultured diversity of the mouse gut microbiota enables custom-made synthetic communities.</title>
        <authorList>
            <person name="Afrizal A."/>
        </authorList>
    </citation>
    <scope>NUCLEOTIDE SEQUENCE</scope>
    <source>
        <strain evidence="10">DSM 29482</strain>
    </source>
</reference>
<dbReference type="GO" id="GO:0016740">
    <property type="term" value="F:transferase activity"/>
    <property type="evidence" value="ECO:0007669"/>
    <property type="project" value="UniProtKB-KW"/>
</dbReference>
<evidence type="ECO:0000256" key="9">
    <source>
        <dbReference type="PROSITE-ProRule" id="PRU00418"/>
    </source>
</evidence>
<dbReference type="CDD" id="cd00215">
    <property type="entry name" value="PTS_IIA_lac"/>
    <property type="match status" value="1"/>
</dbReference>
<keyword evidence="11" id="KW-1185">Reference proteome</keyword>
<dbReference type="OrthoDB" id="389577at2"/>
<dbReference type="RefSeq" id="WP_042683368.1">
    <property type="nucleotide sequence ID" value="NZ_CABKTM010000075.1"/>
</dbReference>
<accession>A0A9X2S5N2</accession>
<sequence length="111" mass="12514">MGKTIEETIFSIIIHGGNARGKAYEALKFAQSGDFEKAKKALDESDEEIKLAHNIQTDIIQKEAGGEKVEISVLFVHAQDHLMTAIAEKELIENMIDLYKRIDRLEKDKEA</sequence>
<keyword evidence="6" id="KW-0598">Phosphotransferase system</keyword>
<dbReference type="GO" id="GO:0005737">
    <property type="term" value="C:cytoplasm"/>
    <property type="evidence" value="ECO:0007669"/>
    <property type="project" value="UniProtKB-SubCell"/>
</dbReference>
<dbReference type="Proteomes" id="UP001142078">
    <property type="component" value="Unassembled WGS sequence"/>
</dbReference>
<keyword evidence="4" id="KW-0762">Sugar transport</keyword>
<comment type="caution">
    <text evidence="10">The sequence shown here is derived from an EMBL/GenBank/DDBJ whole genome shotgun (WGS) entry which is preliminary data.</text>
</comment>
<dbReference type="GO" id="GO:0009401">
    <property type="term" value="P:phosphoenolpyruvate-dependent sugar phosphotransferase system"/>
    <property type="evidence" value="ECO:0007669"/>
    <property type="project" value="UniProtKB-KW"/>
</dbReference>
<dbReference type="FunFam" id="1.20.58.80:FF:000001">
    <property type="entry name" value="PTS system, lactose-specific IIa component"/>
    <property type="match status" value="1"/>
</dbReference>
<proteinExistence type="predicted"/>
<evidence type="ECO:0000256" key="6">
    <source>
        <dbReference type="ARBA" id="ARBA00022683"/>
    </source>
</evidence>
<dbReference type="SUPFAM" id="SSF46973">
    <property type="entry name" value="Enzyme IIa from lactose specific PTS, IIa-lac"/>
    <property type="match status" value="1"/>
</dbReference>
<dbReference type="AlphaFoldDB" id="A0A9X2S5N2"/>
<feature type="active site" description="Tele-phosphohistidine intermediate" evidence="7">
    <location>
        <position position="77"/>
    </location>
</feature>
<evidence type="ECO:0000313" key="10">
    <source>
        <dbReference type="EMBL" id="MCR2044504.1"/>
    </source>
</evidence>
<evidence type="ECO:0000256" key="3">
    <source>
        <dbReference type="ARBA" id="ARBA00022490"/>
    </source>
</evidence>
<dbReference type="PANTHER" id="PTHR34382:SF7">
    <property type="entry name" value="PTS SYSTEM N,N'-DIACETYLCHITOBIOSE-SPECIFIC EIIA COMPONENT"/>
    <property type="match status" value="1"/>
</dbReference>
<feature type="binding site" evidence="8">
    <location>
        <position position="80"/>
    </location>
    <ligand>
        <name>Mg(2+)</name>
        <dbReference type="ChEBI" id="CHEBI:18420"/>
        <note>ligand shared between all trimeric partners</note>
    </ligand>
</feature>
<dbReference type="PANTHER" id="PTHR34382">
    <property type="entry name" value="PTS SYSTEM N,N'-DIACETYLCHITOBIOSE-SPECIFIC EIIA COMPONENT"/>
    <property type="match status" value="1"/>
</dbReference>
<keyword evidence="3" id="KW-0963">Cytoplasm</keyword>
<protein>
    <submittedName>
        <fullName evidence="10">PTS lactose/cellobiose transporter subunit IIA</fullName>
    </submittedName>
</protein>
<comment type="cofactor">
    <cofactor evidence="8">
        <name>Mg(2+)</name>
        <dbReference type="ChEBI" id="CHEBI:18420"/>
    </cofactor>
    <text evidence="8">Binds 1 Mg(2+) ion per trimer.</text>
</comment>
<evidence type="ECO:0000256" key="2">
    <source>
        <dbReference type="ARBA" id="ARBA00022448"/>
    </source>
</evidence>
<keyword evidence="8" id="KW-0479">Metal-binding</keyword>
<organism evidence="10 11">
    <name type="scientific">Anaerosalibacter massiliensis</name>
    <dbReference type="NCBI Taxonomy" id="1347392"/>
    <lineage>
        <taxon>Bacteria</taxon>
        <taxon>Bacillati</taxon>
        <taxon>Bacillota</taxon>
        <taxon>Tissierellia</taxon>
        <taxon>Tissierellales</taxon>
        <taxon>Sporanaerobacteraceae</taxon>
        <taxon>Anaerosalibacter</taxon>
    </lineage>
</organism>
<name>A0A9X2S5N2_9FIRM</name>
<dbReference type="InterPro" id="IPR036542">
    <property type="entry name" value="PTS_IIA_lac/cel_sf"/>
</dbReference>
<dbReference type="Gene3D" id="1.20.58.80">
    <property type="entry name" value="Phosphotransferase system, lactose/cellobiose-type IIA subunit"/>
    <property type="match status" value="1"/>
</dbReference>
<dbReference type="EMBL" id="JANJZL010000006">
    <property type="protein sequence ID" value="MCR2044504.1"/>
    <property type="molecule type" value="Genomic_DNA"/>
</dbReference>
<feature type="modified residue" description="Phosphohistidine; by HPr" evidence="9">
    <location>
        <position position="77"/>
    </location>
</feature>
<dbReference type="GO" id="GO:0046872">
    <property type="term" value="F:metal ion binding"/>
    <property type="evidence" value="ECO:0007669"/>
    <property type="project" value="UniProtKB-KW"/>
</dbReference>
<keyword evidence="5" id="KW-0808">Transferase</keyword>
<dbReference type="Pfam" id="PF02255">
    <property type="entry name" value="PTS_IIA"/>
    <property type="match status" value="1"/>
</dbReference>
<evidence type="ECO:0000256" key="8">
    <source>
        <dbReference type="PIRSR" id="PIRSR000699-2"/>
    </source>
</evidence>
<gene>
    <name evidence="10" type="ORF">NSA23_10295</name>
</gene>
<evidence type="ECO:0000256" key="5">
    <source>
        <dbReference type="ARBA" id="ARBA00022679"/>
    </source>
</evidence>
<comment type="subcellular location">
    <subcellularLocation>
        <location evidence="1">Cytoplasm</location>
    </subcellularLocation>
</comment>
<dbReference type="InterPro" id="IPR003188">
    <property type="entry name" value="PTS_IIA_lac/cel"/>
</dbReference>